<feature type="compositionally biased region" description="Low complexity" evidence="3">
    <location>
        <begin position="19"/>
        <end position="32"/>
    </location>
</feature>
<dbReference type="AlphaFoldDB" id="A0A5C6NCJ2"/>
<reference evidence="4 5" key="1">
    <citation type="submission" date="2019-04" db="EMBL/GenBank/DDBJ databases">
        <title>Chromosome genome assembly for Takifugu flavidus.</title>
        <authorList>
            <person name="Xiao S."/>
        </authorList>
    </citation>
    <scope>NUCLEOTIDE SEQUENCE [LARGE SCALE GENOMIC DNA]</scope>
    <source>
        <strain evidence="4">HTHZ2018</strain>
        <tissue evidence="4">Muscle</tissue>
    </source>
</reference>
<dbReference type="PANTHER" id="PTHR14965">
    <property type="entry name" value="SI:CH73-248E21.1"/>
    <property type="match status" value="1"/>
</dbReference>
<dbReference type="SUPFAM" id="SSF56854">
    <property type="entry name" value="Bcl-2 inhibitors of programmed cell death"/>
    <property type="match status" value="1"/>
</dbReference>
<dbReference type="Proteomes" id="UP000324091">
    <property type="component" value="Chromosome 22"/>
</dbReference>
<name>A0A5C6NCJ2_9TELE</name>
<gene>
    <name evidence="4" type="ORF">D4764_22G0005130</name>
</gene>
<feature type="compositionally biased region" description="Basic and acidic residues" evidence="3">
    <location>
        <begin position="1"/>
        <end position="10"/>
    </location>
</feature>
<accession>A0A5C6NCJ2</accession>
<evidence type="ECO:0000313" key="5">
    <source>
        <dbReference type="Proteomes" id="UP000324091"/>
    </source>
</evidence>
<dbReference type="PANTHER" id="PTHR14965:SF1">
    <property type="entry name" value="APOPTOSIS FACILITATOR BCL-2-LIKE PROTEIN 14"/>
    <property type="match status" value="1"/>
</dbReference>
<evidence type="ECO:0000313" key="4">
    <source>
        <dbReference type="EMBL" id="TWW64866.1"/>
    </source>
</evidence>
<proteinExistence type="predicted"/>
<dbReference type="EMBL" id="RHFK02000015">
    <property type="protein sequence ID" value="TWW64866.1"/>
    <property type="molecule type" value="Genomic_DNA"/>
</dbReference>
<keyword evidence="1" id="KW-0597">Phosphoprotein</keyword>
<feature type="region of interest" description="Disordered" evidence="3">
    <location>
        <begin position="1"/>
        <end position="81"/>
    </location>
</feature>
<dbReference type="GO" id="GO:2001236">
    <property type="term" value="P:regulation of extrinsic apoptotic signaling pathway"/>
    <property type="evidence" value="ECO:0007669"/>
    <property type="project" value="TreeGrafter"/>
</dbReference>
<sequence length="287" mass="32300">MANDHVEIHDPFSNNNVASSDTEPTSPTTSMDDTVEFRLLMAYSQRRRPRAAPSVRFSGPMDPPSPQKDGEVKTERKRKRKGMKRVFKMFNCIKPPIKNDEPSELAPTGSECEFRSGAFTIDISDDVEKTDELDEAAGKISEIADEIPFTPPVIEMDSPREINDVEKVVALLLREAGDKLNEETKDLNLAAELFRNYGFYEKVIKTLLRRMGLVSTDPDRLGPQASPKAQIAVTCEATNRLLTLTSVPQRSMLGYGARYLQDYYSPWVTQNGGYVEVFHSDEEEDVE</sequence>
<dbReference type="InterPro" id="IPR036834">
    <property type="entry name" value="Bcl-2-like_sf"/>
</dbReference>
<organism evidence="4 5">
    <name type="scientific">Takifugu flavidus</name>
    <name type="common">sansaifugu</name>
    <dbReference type="NCBI Taxonomy" id="433684"/>
    <lineage>
        <taxon>Eukaryota</taxon>
        <taxon>Metazoa</taxon>
        <taxon>Chordata</taxon>
        <taxon>Craniata</taxon>
        <taxon>Vertebrata</taxon>
        <taxon>Euteleostomi</taxon>
        <taxon>Actinopterygii</taxon>
        <taxon>Neopterygii</taxon>
        <taxon>Teleostei</taxon>
        <taxon>Neoteleostei</taxon>
        <taxon>Acanthomorphata</taxon>
        <taxon>Eupercaria</taxon>
        <taxon>Tetraodontiformes</taxon>
        <taxon>Tetradontoidea</taxon>
        <taxon>Tetraodontidae</taxon>
        <taxon>Takifugu</taxon>
    </lineage>
</organism>
<evidence type="ECO:0000256" key="3">
    <source>
        <dbReference type="SAM" id="MobiDB-lite"/>
    </source>
</evidence>
<protein>
    <submittedName>
        <fullName evidence="4">Apoptosis facilitator</fullName>
    </submittedName>
</protein>
<comment type="caution">
    <text evidence="4">The sequence shown here is derived from an EMBL/GenBank/DDBJ whole genome shotgun (WGS) entry which is preliminary data.</text>
</comment>
<keyword evidence="2" id="KW-0053">Apoptosis</keyword>
<evidence type="ECO:0000256" key="2">
    <source>
        <dbReference type="ARBA" id="ARBA00022703"/>
    </source>
</evidence>
<dbReference type="GO" id="GO:0006915">
    <property type="term" value="P:apoptotic process"/>
    <property type="evidence" value="ECO:0007669"/>
    <property type="project" value="UniProtKB-KW"/>
</dbReference>
<evidence type="ECO:0000256" key="1">
    <source>
        <dbReference type="ARBA" id="ARBA00022553"/>
    </source>
</evidence>
<keyword evidence="5" id="KW-1185">Reference proteome</keyword>